<dbReference type="InterPro" id="IPR057739">
    <property type="entry name" value="Glyco_hydro_29_N"/>
</dbReference>
<dbReference type="InterPro" id="IPR002102">
    <property type="entry name" value="Cohesin_dom"/>
</dbReference>
<dbReference type="Gene3D" id="2.60.120.260">
    <property type="entry name" value="Galactose-binding domain-like"/>
    <property type="match status" value="1"/>
</dbReference>
<feature type="compositionally biased region" description="Polar residues" evidence="6">
    <location>
        <begin position="886"/>
        <end position="905"/>
    </location>
</feature>
<dbReference type="PROSITE" id="PS51766">
    <property type="entry name" value="DOCKERIN"/>
    <property type="match status" value="1"/>
</dbReference>
<evidence type="ECO:0000256" key="5">
    <source>
        <dbReference type="ARBA" id="ARBA00023295"/>
    </source>
</evidence>
<dbReference type="InterPro" id="IPR017853">
    <property type="entry name" value="GH"/>
</dbReference>
<dbReference type="InterPro" id="IPR008965">
    <property type="entry name" value="CBM2/CBM3_carb-bd_dom_sf"/>
</dbReference>
<feature type="signal peptide" evidence="7">
    <location>
        <begin position="1"/>
        <end position="24"/>
    </location>
</feature>
<dbReference type="Gene3D" id="1.10.1330.10">
    <property type="entry name" value="Dockerin domain"/>
    <property type="match status" value="1"/>
</dbReference>
<dbReference type="PANTHER" id="PTHR10030:SF37">
    <property type="entry name" value="ALPHA-L-FUCOSIDASE-RELATED"/>
    <property type="match status" value="1"/>
</dbReference>
<evidence type="ECO:0000313" key="10">
    <source>
        <dbReference type="EMBL" id="MBP1962790.1"/>
    </source>
</evidence>
<evidence type="ECO:0000256" key="7">
    <source>
        <dbReference type="SAM" id="SignalP"/>
    </source>
</evidence>
<keyword evidence="11" id="KW-1185">Reference proteome</keyword>
<accession>A0ABS4HW58</accession>
<evidence type="ECO:0000256" key="1">
    <source>
        <dbReference type="ARBA" id="ARBA00007951"/>
    </source>
</evidence>
<dbReference type="InterPro" id="IPR000933">
    <property type="entry name" value="Glyco_hydro_29"/>
</dbReference>
<dbReference type="Gene3D" id="1.20.1270.90">
    <property type="entry name" value="AF1782-like"/>
    <property type="match status" value="2"/>
</dbReference>
<keyword evidence="4" id="KW-0378">Hydrolase</keyword>
<comment type="similarity">
    <text evidence="1">Belongs to the glycosyl hydrolase 29 family.</text>
</comment>
<name>A0ABS4HW58_9BACL</name>
<dbReference type="Pfam" id="PF00404">
    <property type="entry name" value="Dockerin_1"/>
    <property type="match status" value="1"/>
</dbReference>
<evidence type="ECO:0000256" key="6">
    <source>
        <dbReference type="SAM" id="MobiDB-lite"/>
    </source>
</evidence>
<dbReference type="Gene3D" id="2.60.120.200">
    <property type="match status" value="1"/>
</dbReference>
<dbReference type="RefSeq" id="WP_167053208.1">
    <property type="nucleotide sequence ID" value="NZ_JAAOZR010000006.1"/>
</dbReference>
<dbReference type="Gene3D" id="2.60.40.680">
    <property type="match status" value="1"/>
</dbReference>
<protein>
    <recommendedName>
        <fullName evidence="2">alpha-L-fucosidase</fullName>
        <ecNumber evidence="2">3.2.1.51</ecNumber>
    </recommendedName>
</protein>
<dbReference type="CDD" id="cd08547">
    <property type="entry name" value="Type_II_cohesin"/>
    <property type="match status" value="1"/>
</dbReference>
<dbReference type="SUPFAM" id="SSF49785">
    <property type="entry name" value="Galactose-binding domain-like"/>
    <property type="match status" value="1"/>
</dbReference>
<dbReference type="SUPFAM" id="SSF51445">
    <property type="entry name" value="(Trans)glycosidases"/>
    <property type="match status" value="1"/>
</dbReference>
<evidence type="ECO:0000256" key="3">
    <source>
        <dbReference type="ARBA" id="ARBA00022729"/>
    </source>
</evidence>
<organism evidence="10 11">
    <name type="scientific">Paenibacillus aceris</name>
    <dbReference type="NCBI Taxonomy" id="869555"/>
    <lineage>
        <taxon>Bacteria</taxon>
        <taxon>Bacillati</taxon>
        <taxon>Bacillota</taxon>
        <taxon>Bacilli</taxon>
        <taxon>Bacillales</taxon>
        <taxon>Paenibacillaceae</taxon>
        <taxon>Paenibacillus</taxon>
    </lineage>
</organism>
<dbReference type="SUPFAM" id="SSF49384">
    <property type="entry name" value="Carbohydrate-binding domain"/>
    <property type="match status" value="1"/>
</dbReference>
<dbReference type="InterPro" id="IPR036439">
    <property type="entry name" value="Dockerin_dom_sf"/>
</dbReference>
<dbReference type="InterPro" id="IPR008979">
    <property type="entry name" value="Galactose-bd-like_sf"/>
</dbReference>
<dbReference type="PROSITE" id="PS00018">
    <property type="entry name" value="EF_HAND_1"/>
    <property type="match status" value="1"/>
</dbReference>
<comment type="caution">
    <text evidence="10">The sequence shown here is derived from an EMBL/GenBank/DDBJ whole genome shotgun (WGS) entry which is preliminary data.</text>
</comment>
<keyword evidence="3 7" id="KW-0732">Signal</keyword>
<dbReference type="InterPro" id="IPR000421">
    <property type="entry name" value="FA58C"/>
</dbReference>
<dbReference type="InterPro" id="IPR002105">
    <property type="entry name" value="Dockerin_1_rpt"/>
</dbReference>
<dbReference type="Pfam" id="PF01120">
    <property type="entry name" value="Alpha_L_fucos"/>
    <property type="match status" value="1"/>
</dbReference>
<dbReference type="EMBL" id="JAGGKV010000004">
    <property type="protein sequence ID" value="MBP1962790.1"/>
    <property type="molecule type" value="Genomic_DNA"/>
</dbReference>
<evidence type="ECO:0000256" key="4">
    <source>
        <dbReference type="ARBA" id="ARBA00022801"/>
    </source>
</evidence>
<dbReference type="CDD" id="cd14254">
    <property type="entry name" value="Dockerin_II"/>
    <property type="match status" value="1"/>
</dbReference>
<evidence type="ECO:0000256" key="2">
    <source>
        <dbReference type="ARBA" id="ARBA00012662"/>
    </source>
</evidence>
<dbReference type="SUPFAM" id="SSF63446">
    <property type="entry name" value="Type I dockerin domain"/>
    <property type="match status" value="1"/>
</dbReference>
<dbReference type="PROSITE" id="PS50022">
    <property type="entry name" value="FA58C_3"/>
    <property type="match status" value="1"/>
</dbReference>
<dbReference type="Gene3D" id="3.20.20.80">
    <property type="entry name" value="Glycosidases"/>
    <property type="match status" value="1"/>
</dbReference>
<dbReference type="SMART" id="SM00812">
    <property type="entry name" value="Alpha_L_fucos"/>
    <property type="match status" value="1"/>
</dbReference>
<dbReference type="Proteomes" id="UP001519344">
    <property type="component" value="Unassembled WGS sequence"/>
</dbReference>
<dbReference type="Pfam" id="PF00963">
    <property type="entry name" value="Cohesin"/>
    <property type="match status" value="1"/>
</dbReference>
<dbReference type="Pfam" id="PF00754">
    <property type="entry name" value="F5_F8_type_C"/>
    <property type="match status" value="1"/>
</dbReference>
<keyword evidence="5" id="KW-0326">Glycosidase</keyword>
<reference evidence="10 11" key="1">
    <citation type="submission" date="2021-03" db="EMBL/GenBank/DDBJ databases">
        <title>Genomic Encyclopedia of Type Strains, Phase IV (KMG-IV): sequencing the most valuable type-strain genomes for metagenomic binning, comparative biology and taxonomic classification.</title>
        <authorList>
            <person name="Goeker M."/>
        </authorList>
    </citation>
    <scope>NUCLEOTIDE SEQUENCE [LARGE SCALE GENOMIC DNA]</scope>
    <source>
        <strain evidence="10 11">DSM 24950</strain>
    </source>
</reference>
<dbReference type="InterPro" id="IPR018247">
    <property type="entry name" value="EF_Hand_1_Ca_BS"/>
</dbReference>
<feature type="region of interest" description="Disordered" evidence="6">
    <location>
        <begin position="872"/>
        <end position="905"/>
    </location>
</feature>
<feature type="chain" id="PRO_5046586857" description="alpha-L-fucosidase" evidence="7">
    <location>
        <begin position="25"/>
        <end position="1354"/>
    </location>
</feature>
<proteinExistence type="inferred from homology"/>
<feature type="domain" description="F5/8 type C" evidence="8">
    <location>
        <begin position="858"/>
        <end position="990"/>
    </location>
</feature>
<feature type="domain" description="Dockerin" evidence="9">
    <location>
        <begin position="1292"/>
        <end position="1354"/>
    </location>
</feature>
<dbReference type="Pfam" id="PF07554">
    <property type="entry name" value="FIVAR"/>
    <property type="match status" value="2"/>
</dbReference>
<evidence type="ECO:0000259" key="9">
    <source>
        <dbReference type="PROSITE" id="PS51766"/>
    </source>
</evidence>
<gene>
    <name evidence="10" type="ORF">J2Z65_002006</name>
</gene>
<dbReference type="EC" id="3.2.1.51" evidence="2"/>
<evidence type="ECO:0000259" key="8">
    <source>
        <dbReference type="PROSITE" id="PS50022"/>
    </source>
</evidence>
<evidence type="ECO:0000313" key="11">
    <source>
        <dbReference type="Proteomes" id="UP001519344"/>
    </source>
</evidence>
<sequence length="1354" mass="142446">MRNRSKKFVQVFLSCSLFVSMIHAIVLPEGSVQAASTTGQELLDVGFGGSFTSAKGYTASTGEVIDGALARRTGTESITAGQGVILNGGTDGIDYTPTVSFGTVTNDKPLLIEAKFKPKAATSQTALSPIIAIGGNMWVRYQSASTLEYGFYASNGAASETVKGTVPAPAADQDHVIALAYEPAGNGAVLQAFLDGKALPTVTSTLGKAARASAPKGEIGFGNDVHPSALSRGFKGSISRAVITGYSGTFDPSLLKLMSLSSVKRSLSLQGLGSLSNTTYTPAQDELLQGQLEVNGAQIAGLGRLNMSGAGSRIQFTPTVSLVSGGKLAADLVTEILAAPSAIRPGSVIMDVAGAVTLKRSATGESLEVLVNGQSKATVDMSGKFIGEYVHLGLYYDDRSDGTAAVSLWSGQQQLGQTIALTAKPNADRTNVIFAGDAGGTAAASMTGEVYGAAVGTVEGAFKADLMGLLGGPCTLPEGLQPGVRIPIKANECAAVLAEKASLVRPDQRQVDWQRYEQTAFLHFGVNTFTGQEWGTGDENPNVFQPTGLDTDQWARSLKAGGFKMAILTVKHHDGFLLYPSRYTDHDVASSSWRNGTGDVLREFVTSMHKYGIKAGVYLSPADENAYAKGIYANGSSRSERTIPTLVPGDDRTGKTDMPSFHLQATDYGAIFLNQLYEVLTEYGAIDEVWFDGSQGRIPAGKVENYDWDSYYSLIRSLAPHAVTAVSGTDVRWVGNESGSARTNEWSVLAAKTTPNGSLTYSPSYSSPDLGSRAALASGAANGMEYLTWFPAESDVSIRSGWFFHADQHPKSVSQLRDLYINNVGRNAVLLLNIPPDKSGKLPDEDVVRLADWQKQLKREFSMNLAAGAEVSADNGASDSDPKQANDGSYDTSWTSASKQPSSVTFKLGQPTTIDKVVLQEDINYGQQVESYTVDVRSSDGTWSPIVTASVIGYKQIFKMPTPVTGQEFRVRILGSRGPVHLAEFGLYRSVPANQPFADLSGDDSVDQGKPFVLNYGLNGVSGNMTQGVYAQDFTIDYDARAFEFVSAVSLKPSDVEVIQTSNPSPGKVRIILASLGGDHSVKQDGDLVQLNWKAKSSAPSAESKLTVSGVILADAAGQEIAAVGAEQGVTVRAVVDTAALNTLIQEVQAAHDGAVEGNLAGQYPVGSKQALQSAIHAARLVAGNEAATQAEVISAAAVLQAAFDAFKALIIIGNVDLTQLNTLINESQTIHDGAVEGTLAGQYPAGSKEALQAAIDAARSVVNNASVTQEQVNAAVAVLQSALNTFKSLVIQGTVGDVNGDGKVSIGDLGFAAANYGKNASSPDWNEVKQADVTHDNVIDINDLAAIANQIMQ</sequence>
<dbReference type="PANTHER" id="PTHR10030">
    <property type="entry name" value="ALPHA-L-FUCOSIDASE"/>
    <property type="match status" value="1"/>
</dbReference>
<dbReference type="InterPro" id="IPR016134">
    <property type="entry name" value="Dockerin_dom"/>
</dbReference>